<evidence type="ECO:0000313" key="1">
    <source>
        <dbReference type="EMBL" id="CAG8238768.1"/>
    </source>
</evidence>
<dbReference type="OrthoDB" id="3645574at2759"/>
<sequence length="530" mass="60937">MTCHEATLPLLRGNTTLESALEQEDDILLELGFPEQRIEFFVSLYSNRDDIENIASYHLGLGPSETCRIGGVNEWVHGSFNVCIPLYVSQKDQHPNKQALIRFPLPYKVGETRNPGNVDEKLRCEAATFIWIHENCPEIPIPHLWGFGLVGGQSFTKPQNTPLGPRFLWSIKRSIMWLLGYSLPCPYICHQRSTMLESGYLVMDYIGNSDVQMLSETWDEHRHQRDKTTNLFKGLCRIMLSLSRVPLPRIGSWTLDSNGALRLSNRPLTLRLHQLENGGISTNISRSLTYSAADAYYLDLLSCHDSRIRNQPNSVSDADDGRAQMARLTMMRALLPHFSKREHREGPFLYRLTDLHPSNIFVDSQWNVKFVIDLEWACSLPAETLRPPYWLTGRSVDDLTGKHLEEFREAYEEFVGIFEEEEKLFPPINNVSSYRTTLMRNGWQVGNFWYFHALDSPKGLFNLFRQHVYPIFAPSHQVASEFSRVLSDFWAPDVEEVILAKLRDKEEYDKSLCQLFDDTSDCAQDGALVH</sequence>
<dbReference type="PANTHER" id="PTHR21310">
    <property type="entry name" value="AMINOGLYCOSIDE PHOSPHOTRANSFERASE-RELATED-RELATED"/>
    <property type="match status" value="1"/>
</dbReference>
<dbReference type="AlphaFoldDB" id="A0A9W4I5I4"/>
<proteinExistence type="predicted"/>
<dbReference type="PANTHER" id="PTHR21310:SF37">
    <property type="entry name" value="AMINOGLYCOSIDE PHOSPHOTRANSFERASE DOMAIN-CONTAINING PROTEIN"/>
    <property type="match status" value="1"/>
</dbReference>
<name>A0A9W4I5I4_9EURO</name>
<evidence type="ECO:0000313" key="2">
    <source>
        <dbReference type="Proteomes" id="UP001152646"/>
    </source>
</evidence>
<evidence type="ECO:0008006" key="3">
    <source>
        <dbReference type="Google" id="ProtNLM"/>
    </source>
</evidence>
<organism evidence="1 2">
    <name type="scientific">Penicillium salamii</name>
    <dbReference type="NCBI Taxonomy" id="1612424"/>
    <lineage>
        <taxon>Eukaryota</taxon>
        <taxon>Fungi</taxon>
        <taxon>Dikarya</taxon>
        <taxon>Ascomycota</taxon>
        <taxon>Pezizomycotina</taxon>
        <taxon>Eurotiomycetes</taxon>
        <taxon>Eurotiomycetidae</taxon>
        <taxon>Eurotiales</taxon>
        <taxon>Aspergillaceae</taxon>
        <taxon>Penicillium</taxon>
    </lineage>
</organism>
<dbReference type="InterPro" id="IPR051678">
    <property type="entry name" value="AGP_Transferase"/>
</dbReference>
<dbReference type="Proteomes" id="UP001152646">
    <property type="component" value="Unassembled WGS sequence"/>
</dbReference>
<dbReference type="InterPro" id="IPR011009">
    <property type="entry name" value="Kinase-like_dom_sf"/>
</dbReference>
<gene>
    <name evidence="1" type="ORF">PSALAMII_LOCUS492</name>
</gene>
<dbReference type="EMBL" id="CAJVPA010000022">
    <property type="protein sequence ID" value="CAG8238768.1"/>
    <property type="molecule type" value="Genomic_DNA"/>
</dbReference>
<protein>
    <recommendedName>
        <fullName evidence="3">Aminoglycoside phosphotransferase domain-containing protein</fullName>
    </recommendedName>
</protein>
<reference evidence="1" key="1">
    <citation type="submission" date="2021-07" db="EMBL/GenBank/DDBJ databases">
        <authorList>
            <person name="Branca A.L. A."/>
        </authorList>
    </citation>
    <scope>NUCLEOTIDE SEQUENCE</scope>
</reference>
<dbReference type="SUPFAM" id="SSF56112">
    <property type="entry name" value="Protein kinase-like (PK-like)"/>
    <property type="match status" value="1"/>
</dbReference>
<comment type="caution">
    <text evidence="1">The sequence shown here is derived from an EMBL/GenBank/DDBJ whole genome shotgun (WGS) entry which is preliminary data.</text>
</comment>
<accession>A0A9W4I5I4</accession>